<dbReference type="Gene3D" id="2.20.110.10">
    <property type="entry name" value="Histone H3 K4-specific methyltransferase SET7/9 N-terminal domain"/>
    <property type="match status" value="2"/>
</dbReference>
<sequence length="687" mass="76800">MYRDQPCDKVGRAQRQQQSAAARWRGCGIFLPMSVVPAEDVDGSSTAATSSSASASAATEDEPEEVPACGSTYVGNGDDDGEVVYHAERLLSNGDFYAGTWAGHLPHGFGKYLWADGCMYEGEWFRGSATGRGRFLWPSGATYEGEFRSGFMDGVGTYTGSSGDTYHGLWSMNLKHGWGRKSYSNGDSYDGRWRRGVQDGHGRYVWSNGDEYDGSWKAGAVYGRGVFTSVNGNYYDGDWKDGVPCSKSRCRRVDGGGHNIGIWSKGASVKEGAKGPPPASAAGWKMASHGEEETVGRAGGSQLVNWVCSGAKKQGKAIERGHKNYELMLSLQQGIRYSVGRPGPDATLDLKASAFHPREKIWTRFPPEGTKHTPPHQSCEFKWKDYCPVVFRSLRKLFKVDAADYMVSICGSDALRELPSPGKSGSCFYLTHDDRYMIKTIRKSQVKVLLRMLSAYYNHVRAFESTLITKFFGLHCVKLTGPMQRKVHFIVMGNVFFSEYGVHRRFDLKGSSHGRMTENPEVEMAETTTLKDLDLNFIFWLPKSRFQEFQRQVDRDCEFLEQQRVMDYSLLLTGMRNAMLLATRHVEGCGLRREAIKLGVNMPARVQQTQCSDGDSQPTGEPTGKLHHAALFLGIIDTLQDYDMGKKLEHAYKSLQHDPTSISAVDPTHYSRRFRDFMLKVFREDKL</sequence>
<dbReference type="SUPFAM" id="SSF56104">
    <property type="entry name" value="SAICAR synthase-like"/>
    <property type="match status" value="1"/>
</dbReference>
<dbReference type="Pfam" id="PF02493">
    <property type="entry name" value="MORN"/>
    <property type="match status" value="7"/>
</dbReference>
<evidence type="ECO:0000259" key="9">
    <source>
        <dbReference type="PROSITE" id="PS51455"/>
    </source>
</evidence>
<keyword evidence="3" id="KW-0677">Repeat</keyword>
<dbReference type="Gene3D" id="3.30.800.10">
    <property type="entry name" value="Phosphatidylinositol Phosphate Kinase II Beta"/>
    <property type="match status" value="1"/>
</dbReference>
<gene>
    <name evidence="10" type="ORF">Taro_004775</name>
</gene>
<dbReference type="Gene3D" id="3.30.810.10">
    <property type="entry name" value="2-Layer Sandwich"/>
    <property type="match status" value="1"/>
</dbReference>
<keyword evidence="5 7" id="KW-0418">Kinase</keyword>
<protein>
    <recommendedName>
        <fullName evidence="1">1-phosphatidylinositol-4-phosphate 5-kinase</fullName>
        <ecNumber evidence="1">2.7.1.68</ecNumber>
    </recommendedName>
</protein>
<keyword evidence="4 7" id="KW-0547">Nucleotide-binding</keyword>
<accession>A0A843TN05</accession>
<evidence type="ECO:0000256" key="7">
    <source>
        <dbReference type="PROSITE-ProRule" id="PRU00781"/>
    </source>
</evidence>
<organism evidence="10 11">
    <name type="scientific">Colocasia esculenta</name>
    <name type="common">Wild taro</name>
    <name type="synonym">Arum esculentum</name>
    <dbReference type="NCBI Taxonomy" id="4460"/>
    <lineage>
        <taxon>Eukaryota</taxon>
        <taxon>Viridiplantae</taxon>
        <taxon>Streptophyta</taxon>
        <taxon>Embryophyta</taxon>
        <taxon>Tracheophyta</taxon>
        <taxon>Spermatophyta</taxon>
        <taxon>Magnoliopsida</taxon>
        <taxon>Liliopsida</taxon>
        <taxon>Araceae</taxon>
        <taxon>Aroideae</taxon>
        <taxon>Colocasieae</taxon>
        <taxon>Colocasia</taxon>
    </lineage>
</organism>
<dbReference type="EMBL" id="NMUH01000129">
    <property type="protein sequence ID" value="MQL72435.1"/>
    <property type="molecule type" value="Genomic_DNA"/>
</dbReference>
<dbReference type="InterPro" id="IPR002498">
    <property type="entry name" value="PInositol-4-P-4/5-kinase_core"/>
</dbReference>
<proteinExistence type="predicted"/>
<evidence type="ECO:0000313" key="11">
    <source>
        <dbReference type="Proteomes" id="UP000652761"/>
    </source>
</evidence>
<dbReference type="EC" id="2.7.1.68" evidence="1"/>
<evidence type="ECO:0000256" key="6">
    <source>
        <dbReference type="ARBA" id="ARBA00022840"/>
    </source>
</evidence>
<keyword evidence="6 7" id="KW-0067">ATP-binding</keyword>
<evidence type="ECO:0000313" key="10">
    <source>
        <dbReference type="EMBL" id="MQL72435.1"/>
    </source>
</evidence>
<dbReference type="PIRSF" id="PIRSF037274">
    <property type="entry name" value="PIP5K_plant_prd"/>
    <property type="match status" value="1"/>
</dbReference>
<dbReference type="PROSITE" id="PS51455">
    <property type="entry name" value="PIPK"/>
    <property type="match status" value="1"/>
</dbReference>
<dbReference type="InterPro" id="IPR023610">
    <property type="entry name" value="PInositol-4/5-P-5/4-kinase"/>
</dbReference>
<dbReference type="GO" id="GO:0046854">
    <property type="term" value="P:phosphatidylinositol phosphate biosynthetic process"/>
    <property type="evidence" value="ECO:0007669"/>
    <property type="project" value="TreeGrafter"/>
</dbReference>
<evidence type="ECO:0000256" key="8">
    <source>
        <dbReference type="SAM" id="MobiDB-lite"/>
    </source>
</evidence>
<dbReference type="GO" id="GO:0016308">
    <property type="term" value="F:1-phosphatidylinositol-4-phosphate 5-kinase activity"/>
    <property type="evidence" value="ECO:0007669"/>
    <property type="project" value="UniProtKB-EC"/>
</dbReference>
<dbReference type="GO" id="GO:0005524">
    <property type="term" value="F:ATP binding"/>
    <property type="evidence" value="ECO:0007669"/>
    <property type="project" value="UniProtKB-UniRule"/>
</dbReference>
<dbReference type="AlphaFoldDB" id="A0A843TN05"/>
<dbReference type="PANTHER" id="PTHR23086">
    <property type="entry name" value="PHOSPHATIDYLINOSITOL-4-PHOSPHATE 5-KINASE"/>
    <property type="match status" value="1"/>
</dbReference>
<dbReference type="CDD" id="cd17302">
    <property type="entry name" value="PIPKc_AtPIP5K_like"/>
    <property type="match status" value="1"/>
</dbReference>
<dbReference type="SMART" id="SM00330">
    <property type="entry name" value="PIPKc"/>
    <property type="match status" value="1"/>
</dbReference>
<feature type="domain" description="PIPK" evidence="9">
    <location>
        <begin position="317"/>
        <end position="682"/>
    </location>
</feature>
<dbReference type="PANTHER" id="PTHR23086:SF113">
    <property type="entry name" value="PHOSPHATIDYLINOSITOL 4-PHOSPHATE 5-KINASE 6"/>
    <property type="match status" value="1"/>
</dbReference>
<dbReference type="Pfam" id="PF01504">
    <property type="entry name" value="PIP5K"/>
    <property type="match status" value="1"/>
</dbReference>
<evidence type="ECO:0000256" key="1">
    <source>
        <dbReference type="ARBA" id="ARBA00012172"/>
    </source>
</evidence>
<dbReference type="InterPro" id="IPR017163">
    <property type="entry name" value="PIno-4-P-5_kinase_pln"/>
</dbReference>
<dbReference type="SUPFAM" id="SSF82185">
    <property type="entry name" value="Histone H3 K4-specific methyltransferase SET7/9 N-terminal domain"/>
    <property type="match status" value="2"/>
</dbReference>
<name>A0A843TN05_COLES</name>
<dbReference type="InterPro" id="IPR027483">
    <property type="entry name" value="PInositol-4-P-4/5-kinase_C_sf"/>
</dbReference>
<keyword evidence="11" id="KW-1185">Reference proteome</keyword>
<evidence type="ECO:0000256" key="5">
    <source>
        <dbReference type="ARBA" id="ARBA00022777"/>
    </source>
</evidence>
<dbReference type="SMART" id="SM00698">
    <property type="entry name" value="MORN"/>
    <property type="match status" value="7"/>
</dbReference>
<keyword evidence="2 7" id="KW-0808">Transferase</keyword>
<dbReference type="Proteomes" id="UP000652761">
    <property type="component" value="Unassembled WGS sequence"/>
</dbReference>
<reference evidence="10" key="1">
    <citation type="submission" date="2017-07" db="EMBL/GenBank/DDBJ databases">
        <title>Taro Niue Genome Assembly and Annotation.</title>
        <authorList>
            <person name="Atibalentja N."/>
            <person name="Keating K."/>
            <person name="Fields C.J."/>
        </authorList>
    </citation>
    <scope>NUCLEOTIDE SEQUENCE</scope>
    <source>
        <strain evidence="10">Niue_2</strain>
        <tissue evidence="10">Leaf</tissue>
    </source>
</reference>
<dbReference type="OrthoDB" id="70770at2759"/>
<dbReference type="InterPro" id="IPR003409">
    <property type="entry name" value="MORN"/>
</dbReference>
<evidence type="ECO:0000256" key="3">
    <source>
        <dbReference type="ARBA" id="ARBA00022737"/>
    </source>
</evidence>
<evidence type="ECO:0000256" key="2">
    <source>
        <dbReference type="ARBA" id="ARBA00022679"/>
    </source>
</evidence>
<feature type="region of interest" description="Disordered" evidence="8">
    <location>
        <begin position="41"/>
        <end position="68"/>
    </location>
</feature>
<feature type="compositionally biased region" description="Low complexity" evidence="8">
    <location>
        <begin position="44"/>
        <end position="58"/>
    </location>
</feature>
<dbReference type="InterPro" id="IPR027484">
    <property type="entry name" value="PInositol-4-P-5-kinase_N"/>
</dbReference>
<comment type="caution">
    <text evidence="10">The sequence shown here is derived from an EMBL/GenBank/DDBJ whole genome shotgun (WGS) entry which is preliminary data.</text>
</comment>
<evidence type="ECO:0000256" key="4">
    <source>
        <dbReference type="ARBA" id="ARBA00022741"/>
    </source>
</evidence>
<dbReference type="GO" id="GO:0005886">
    <property type="term" value="C:plasma membrane"/>
    <property type="evidence" value="ECO:0007669"/>
    <property type="project" value="TreeGrafter"/>
</dbReference>